<protein>
    <submittedName>
        <fullName evidence="6">Cysteine biosynthesis protein CysZ</fullName>
    </submittedName>
</protein>
<gene>
    <name evidence="6" type="ORF">F2P47_16835</name>
</gene>
<organism evidence="6 7">
    <name type="scientific">Parvibaculum sedimenti</name>
    <dbReference type="NCBI Taxonomy" id="2608632"/>
    <lineage>
        <taxon>Bacteria</taxon>
        <taxon>Pseudomonadati</taxon>
        <taxon>Pseudomonadota</taxon>
        <taxon>Alphaproteobacteria</taxon>
        <taxon>Hyphomicrobiales</taxon>
        <taxon>Parvibaculaceae</taxon>
        <taxon>Parvibaculum</taxon>
    </lineage>
</organism>
<name>A0A6N6VE72_9HYPH</name>
<evidence type="ECO:0000313" key="7">
    <source>
        <dbReference type="Proteomes" id="UP000468901"/>
    </source>
</evidence>
<evidence type="ECO:0000256" key="3">
    <source>
        <dbReference type="ARBA" id="ARBA00022989"/>
    </source>
</evidence>
<feature type="transmembrane region" description="Helical" evidence="5">
    <location>
        <begin position="115"/>
        <end position="136"/>
    </location>
</feature>
<evidence type="ECO:0000256" key="5">
    <source>
        <dbReference type="SAM" id="Phobius"/>
    </source>
</evidence>
<reference evidence="6 7" key="1">
    <citation type="submission" date="2019-09" db="EMBL/GenBank/DDBJ databases">
        <title>Parvibaculum sedimenti sp. nov., isolated from sediment.</title>
        <authorList>
            <person name="Wang Y."/>
        </authorList>
    </citation>
    <scope>NUCLEOTIDE SEQUENCE [LARGE SCALE GENOMIC DNA]</scope>
    <source>
        <strain evidence="6 7">HXT-9</strain>
    </source>
</reference>
<dbReference type="AlphaFoldDB" id="A0A6N6VE72"/>
<evidence type="ECO:0000256" key="1">
    <source>
        <dbReference type="ARBA" id="ARBA00004141"/>
    </source>
</evidence>
<comment type="subcellular location">
    <subcellularLocation>
        <location evidence="1">Membrane</location>
        <topology evidence="1">Multi-pass membrane protein</topology>
    </subcellularLocation>
</comment>
<dbReference type="RefSeq" id="WP_152217553.1">
    <property type="nucleotide sequence ID" value="NZ_JBAQYD010000328.1"/>
</dbReference>
<feature type="transmembrane region" description="Helical" evidence="5">
    <location>
        <begin position="63"/>
        <end position="86"/>
    </location>
</feature>
<sequence length="219" mass="24350">MFSDALRAFHETFSAPFRRVLWLSLAATIIVLALFGIGLQWVLGALPQFGTPWLDVTLEWIARLFALVVLVPLVHPVISLVASLFLESIAAKVEAQDYPADAPGRDQPVLQSLWVAIRFTAVLIVVNIIALPFYLVPGLNLALFWIVNGYLFGREYFELVALRHVSPQRMSELRSRHRFRIFSAGVVVAAFGTVPLLNLLAPLFATAFMVHTSKRIGLA</sequence>
<keyword evidence="3 5" id="KW-1133">Transmembrane helix</keyword>
<feature type="transmembrane region" description="Helical" evidence="5">
    <location>
        <begin position="20"/>
        <end position="43"/>
    </location>
</feature>
<keyword evidence="7" id="KW-1185">Reference proteome</keyword>
<evidence type="ECO:0000256" key="4">
    <source>
        <dbReference type="ARBA" id="ARBA00023136"/>
    </source>
</evidence>
<feature type="transmembrane region" description="Helical" evidence="5">
    <location>
        <begin position="142"/>
        <end position="161"/>
    </location>
</feature>
<feature type="transmembrane region" description="Helical" evidence="5">
    <location>
        <begin position="181"/>
        <end position="205"/>
    </location>
</feature>
<evidence type="ECO:0000313" key="6">
    <source>
        <dbReference type="EMBL" id="KAB7738468.1"/>
    </source>
</evidence>
<keyword evidence="4 5" id="KW-0472">Membrane</keyword>
<keyword evidence="2 5" id="KW-0812">Transmembrane</keyword>
<evidence type="ECO:0000256" key="2">
    <source>
        <dbReference type="ARBA" id="ARBA00022692"/>
    </source>
</evidence>
<dbReference type="InterPro" id="IPR059112">
    <property type="entry name" value="CysZ/EI24"/>
</dbReference>
<comment type="caution">
    <text evidence="6">The sequence shown here is derived from an EMBL/GenBank/DDBJ whole genome shotgun (WGS) entry which is preliminary data.</text>
</comment>
<dbReference type="EMBL" id="WESC01000021">
    <property type="protein sequence ID" value="KAB7738468.1"/>
    <property type="molecule type" value="Genomic_DNA"/>
</dbReference>
<dbReference type="Pfam" id="PF07264">
    <property type="entry name" value="EI24"/>
    <property type="match status" value="1"/>
</dbReference>
<proteinExistence type="predicted"/>
<dbReference type="Proteomes" id="UP000468901">
    <property type="component" value="Unassembled WGS sequence"/>
</dbReference>
<accession>A0A6N6VE72</accession>